<dbReference type="Proteomes" id="UP000263094">
    <property type="component" value="Unassembled WGS sequence"/>
</dbReference>
<sequence length="155" mass="15715">MARRPVALVAAIVLFGEAVGIVMLHWILGTVVDNQSMSLAGLDPDAMSLSTRIMGFAFGLYLACCGVLLLRAALKDRAPGRFPRILLIAAAVVHGVLGALCVGLVGWTAFAGLMVVLGLIVFSLVCYPPESDGSAPSDRPAQGAGNGGGAAPAAA</sequence>
<proteinExistence type="predicted"/>
<dbReference type="AlphaFoldDB" id="A0A372MAL2"/>
<evidence type="ECO:0000256" key="1">
    <source>
        <dbReference type="SAM" id="MobiDB-lite"/>
    </source>
</evidence>
<name>A0A372MAL2_9ACTN</name>
<evidence type="ECO:0000313" key="4">
    <source>
        <dbReference type="Proteomes" id="UP000263094"/>
    </source>
</evidence>
<feature type="transmembrane region" description="Helical" evidence="2">
    <location>
        <begin position="53"/>
        <end position="73"/>
    </location>
</feature>
<dbReference type="OrthoDB" id="4338794at2"/>
<comment type="caution">
    <text evidence="3">The sequence shown here is derived from an EMBL/GenBank/DDBJ whole genome shotgun (WGS) entry which is preliminary data.</text>
</comment>
<feature type="transmembrane region" description="Helical" evidence="2">
    <location>
        <begin position="111"/>
        <end position="129"/>
    </location>
</feature>
<protein>
    <submittedName>
        <fullName evidence="3">Uncharacterized protein</fullName>
    </submittedName>
</protein>
<evidence type="ECO:0000313" key="3">
    <source>
        <dbReference type="EMBL" id="RFU87443.1"/>
    </source>
</evidence>
<reference evidence="3 4" key="1">
    <citation type="submission" date="2018-08" db="EMBL/GenBank/DDBJ databases">
        <title>Isolation, diversity and antifungal activity of Actinobacteria from wheat.</title>
        <authorList>
            <person name="Han C."/>
        </authorList>
    </citation>
    <scope>NUCLEOTIDE SEQUENCE [LARGE SCALE GENOMIC DNA]</scope>
    <source>
        <strain evidence="3 4">NEAU-YY421</strain>
    </source>
</reference>
<dbReference type="RefSeq" id="WP_128555005.1">
    <property type="nucleotide sequence ID" value="NZ_QUAK01000030.1"/>
</dbReference>
<feature type="transmembrane region" description="Helical" evidence="2">
    <location>
        <begin position="85"/>
        <end position="105"/>
    </location>
</feature>
<evidence type="ECO:0000256" key="2">
    <source>
        <dbReference type="SAM" id="Phobius"/>
    </source>
</evidence>
<keyword evidence="2" id="KW-0472">Membrane</keyword>
<accession>A0A372MAL2</accession>
<keyword evidence="2" id="KW-1133">Transmembrane helix</keyword>
<dbReference type="EMBL" id="QUAK01000030">
    <property type="protein sequence ID" value="RFU87443.1"/>
    <property type="molecule type" value="Genomic_DNA"/>
</dbReference>
<keyword evidence="4" id="KW-1185">Reference proteome</keyword>
<feature type="region of interest" description="Disordered" evidence="1">
    <location>
        <begin position="133"/>
        <end position="155"/>
    </location>
</feature>
<feature type="transmembrane region" description="Helical" evidence="2">
    <location>
        <begin position="7"/>
        <end position="28"/>
    </location>
</feature>
<keyword evidence="2" id="KW-0812">Transmembrane</keyword>
<feature type="compositionally biased region" description="Gly residues" evidence="1">
    <location>
        <begin position="144"/>
        <end position="155"/>
    </location>
</feature>
<gene>
    <name evidence="3" type="ORF">DY218_06795</name>
</gene>
<organism evidence="3 4">
    <name type="scientific">Streptomyces triticagri</name>
    <dbReference type="NCBI Taxonomy" id="2293568"/>
    <lineage>
        <taxon>Bacteria</taxon>
        <taxon>Bacillati</taxon>
        <taxon>Actinomycetota</taxon>
        <taxon>Actinomycetes</taxon>
        <taxon>Kitasatosporales</taxon>
        <taxon>Streptomycetaceae</taxon>
        <taxon>Streptomyces</taxon>
    </lineage>
</organism>